<evidence type="ECO:0000256" key="1">
    <source>
        <dbReference type="ARBA" id="ARBA00004141"/>
    </source>
</evidence>
<feature type="transmembrane region" description="Helical" evidence="6">
    <location>
        <begin position="355"/>
        <end position="374"/>
    </location>
</feature>
<evidence type="ECO:0000259" key="7">
    <source>
        <dbReference type="Pfam" id="PF13813"/>
    </source>
</evidence>
<feature type="transmembrane region" description="Helical" evidence="6">
    <location>
        <begin position="46"/>
        <end position="65"/>
    </location>
</feature>
<comment type="caution">
    <text evidence="8">The sequence shown here is derived from an EMBL/GenBank/DDBJ whole genome shotgun (WGS) entry which is preliminary data.</text>
</comment>
<protein>
    <recommendedName>
        <fullName evidence="7">Wax synthase domain-containing protein</fullName>
    </recommendedName>
</protein>
<keyword evidence="3 6" id="KW-1133">Transmembrane helix</keyword>
<dbReference type="InterPro" id="IPR032805">
    <property type="entry name" value="Wax_synthase_dom"/>
</dbReference>
<evidence type="ECO:0000256" key="4">
    <source>
        <dbReference type="ARBA" id="ARBA00023136"/>
    </source>
</evidence>
<evidence type="ECO:0000256" key="2">
    <source>
        <dbReference type="ARBA" id="ARBA00022692"/>
    </source>
</evidence>
<dbReference type="EMBL" id="JASGXD010000007">
    <property type="protein sequence ID" value="KAK6004355.1"/>
    <property type="molecule type" value="Genomic_DNA"/>
</dbReference>
<feature type="region of interest" description="Disordered" evidence="5">
    <location>
        <begin position="98"/>
        <end position="117"/>
    </location>
</feature>
<proteinExistence type="predicted"/>
<keyword evidence="2 6" id="KW-0812">Transmembrane</keyword>
<reference evidence="8 9" key="1">
    <citation type="submission" date="2023-11" db="EMBL/GenBank/DDBJ databases">
        <title>Draft genome sequence and annotation of the polyextremotolerant black yeast-like fungus Aureobasidium pullulans NRRL 62042.</title>
        <authorList>
            <person name="Dielentheis-Frenken M.R.E."/>
            <person name="Wibberg D."/>
            <person name="Blank L.M."/>
            <person name="Tiso T."/>
        </authorList>
    </citation>
    <scope>NUCLEOTIDE SEQUENCE [LARGE SCALE GENOMIC DNA]</scope>
    <source>
        <strain evidence="8 9">NRRL 62042</strain>
    </source>
</reference>
<dbReference type="Proteomes" id="UP001341245">
    <property type="component" value="Unassembled WGS sequence"/>
</dbReference>
<evidence type="ECO:0000256" key="3">
    <source>
        <dbReference type="ARBA" id="ARBA00022989"/>
    </source>
</evidence>
<dbReference type="Pfam" id="PF13813">
    <property type="entry name" value="MBOAT_2"/>
    <property type="match status" value="1"/>
</dbReference>
<feature type="transmembrane region" description="Helical" evidence="6">
    <location>
        <begin position="211"/>
        <end position="233"/>
    </location>
</feature>
<name>A0ABR0TKD5_AURPU</name>
<keyword evidence="9" id="KW-1185">Reference proteome</keyword>
<accession>A0ABR0TKD5</accession>
<feature type="domain" description="Wax synthase" evidence="7">
    <location>
        <begin position="244"/>
        <end position="317"/>
    </location>
</feature>
<feature type="transmembrane region" description="Helical" evidence="6">
    <location>
        <begin position="71"/>
        <end position="92"/>
    </location>
</feature>
<evidence type="ECO:0000256" key="6">
    <source>
        <dbReference type="SAM" id="Phobius"/>
    </source>
</evidence>
<gene>
    <name evidence="8" type="ORF">QM012_008217</name>
</gene>
<keyword evidence="4 6" id="KW-0472">Membrane</keyword>
<feature type="transmembrane region" description="Helical" evidence="6">
    <location>
        <begin position="291"/>
        <end position="310"/>
    </location>
</feature>
<feature type="transmembrane region" description="Helical" evidence="6">
    <location>
        <begin position="21"/>
        <end position="39"/>
    </location>
</feature>
<evidence type="ECO:0000256" key="5">
    <source>
        <dbReference type="SAM" id="MobiDB-lite"/>
    </source>
</evidence>
<sequence>MDSSTTHAAPPILPSTSTTNMPGYTIPLLQLLFGASALSRSTTLNLFALALGSYWLCFLGIHHPQGPWTRVYTMGCTLISVFLKTLSSRWLMSENEFQRRGKDKNDDGDDGKKEGKSSKKSWKQWVFDVIEIGFGSARGIGWNFQIRNVPPAPSPTTPRLQFAAKQLVSAAINLLLVDLSYWHLRHFSSVTAEPIAPLTSQPLPLALFNAWLIYIQAYWVMSALFSVVAAITVPLHIYPPSAFPPLFGSFAHAYTMKRFWAHTWHQMMRSIQLPYTAFLVRKLNLDERKKSTYWVKVCVAFFFAWLVHAYGTLISGGGLTCDFWRYAPQVLAFWVEEKVIEVGKKMGCKGRKWRVLGYLWVFVFNGCTLLAWFAPPAAQRAYIKHPLGFSVVDKIMK</sequence>
<organism evidence="8 9">
    <name type="scientific">Aureobasidium pullulans</name>
    <name type="common">Black yeast</name>
    <name type="synonym">Pullularia pullulans</name>
    <dbReference type="NCBI Taxonomy" id="5580"/>
    <lineage>
        <taxon>Eukaryota</taxon>
        <taxon>Fungi</taxon>
        <taxon>Dikarya</taxon>
        <taxon>Ascomycota</taxon>
        <taxon>Pezizomycotina</taxon>
        <taxon>Dothideomycetes</taxon>
        <taxon>Dothideomycetidae</taxon>
        <taxon>Dothideales</taxon>
        <taxon>Saccotheciaceae</taxon>
        <taxon>Aureobasidium</taxon>
    </lineage>
</organism>
<comment type="subcellular location">
    <subcellularLocation>
        <location evidence="1">Membrane</location>
        <topology evidence="1">Multi-pass membrane protein</topology>
    </subcellularLocation>
</comment>
<evidence type="ECO:0000313" key="8">
    <source>
        <dbReference type="EMBL" id="KAK6004355.1"/>
    </source>
</evidence>
<evidence type="ECO:0000313" key="9">
    <source>
        <dbReference type="Proteomes" id="UP001341245"/>
    </source>
</evidence>